<dbReference type="EMBL" id="CP108318">
    <property type="protein sequence ID" value="WTW63190.1"/>
    <property type="molecule type" value="Genomic_DNA"/>
</dbReference>
<dbReference type="Pfam" id="PF14690">
    <property type="entry name" value="Zn_ribbon_ISL3"/>
    <property type="match status" value="1"/>
</dbReference>
<dbReference type="InterPro" id="IPR029261">
    <property type="entry name" value="Transposase_Znf"/>
</dbReference>
<feature type="domain" description="Transposase IS204/IS1001/IS1096/IS1165 DDE" evidence="1">
    <location>
        <begin position="183"/>
        <end position="421"/>
    </location>
</feature>
<dbReference type="EMBL" id="CP108318">
    <property type="protein sequence ID" value="WTW64214.1"/>
    <property type="molecule type" value="Genomic_DNA"/>
</dbReference>
<evidence type="ECO:0000313" key="5">
    <source>
        <dbReference type="EMBL" id="WTW63190.1"/>
    </source>
</evidence>
<feature type="domain" description="Transposase IS204/IS1001/IS1096/IS1165 zinc-finger" evidence="3">
    <location>
        <begin position="39"/>
        <end position="85"/>
    </location>
</feature>
<dbReference type="InterPro" id="IPR002560">
    <property type="entry name" value="Transposase_DDE"/>
</dbReference>
<dbReference type="InterPro" id="IPR047951">
    <property type="entry name" value="Transpos_ISL3"/>
</dbReference>
<sequence>MVNDTTLLLDLDGVSVMRVERCEDGGRRVHLATADASARACPACGVFSSRVKGSATTRPRDLPYGECGLEFVWHKRRWWCREPDCSRKSFTEQIPQIPAGSRLTGRLRSAAGRRIRDAGSTVIQAARDLHLSWPTAMDAFRAAARQVVEAPLPEVGVLGIDETRRGKTRWEQNPDSGKWQLTRDRWHTGFVDALGVGGLLGQVEGRTVADVLAWLSTTPLTWRNSIQHVAIDMSAAYRAAIRTGLPNAVVVVDHFHIVQLANKMLSLVRRRTTAEIRGRRGRATDPEWKARRRLLRNREDLTDEQFAKMWNPLLDEGKIGQTLLTAWIAKESLRTLLALARTGADRHRIGQARYKFLTWCADADIPEVRTLATTVDRWWNEIAAFIDTGHSNAKSEGINRVIKLVARAAFGFRNATNQRLRTRCVTTRRARGHLRTAQL</sequence>
<dbReference type="PANTHER" id="PTHR33498">
    <property type="entry name" value="TRANSPOSASE FOR INSERTION SEQUENCE ELEMENT IS1557"/>
    <property type="match status" value="1"/>
</dbReference>
<dbReference type="AlphaFoldDB" id="A0AAU2VAW0"/>
<dbReference type="Pfam" id="PF01610">
    <property type="entry name" value="DDE_Tnp_ISL3"/>
    <property type="match status" value="1"/>
</dbReference>
<protein>
    <submittedName>
        <fullName evidence="6">ISL3 family transposase</fullName>
    </submittedName>
</protein>
<dbReference type="Pfam" id="PF13542">
    <property type="entry name" value="HTH_Tnp_ISL3"/>
    <property type="match status" value="1"/>
</dbReference>
<name>A0AAU2VAW0_9ACTN</name>
<evidence type="ECO:0000259" key="3">
    <source>
        <dbReference type="Pfam" id="PF14690"/>
    </source>
</evidence>
<evidence type="ECO:0000259" key="2">
    <source>
        <dbReference type="Pfam" id="PF13542"/>
    </source>
</evidence>
<dbReference type="NCBIfam" id="NF033550">
    <property type="entry name" value="transpos_ISL3"/>
    <property type="match status" value="1"/>
</dbReference>
<organism evidence="6">
    <name type="scientific">Streptomyces sp. NBC_00003</name>
    <dbReference type="NCBI Taxonomy" id="2903608"/>
    <lineage>
        <taxon>Bacteria</taxon>
        <taxon>Bacillati</taxon>
        <taxon>Actinomycetota</taxon>
        <taxon>Actinomycetes</taxon>
        <taxon>Kitasatosporales</taxon>
        <taxon>Streptomycetaceae</taxon>
        <taxon>Streptomyces</taxon>
    </lineage>
</organism>
<gene>
    <name evidence="4" type="ORF">OG549_09270</name>
    <name evidence="5" type="ORF">OG549_22460</name>
    <name evidence="6" type="ORF">OG549_28205</name>
</gene>
<dbReference type="EMBL" id="CP108318">
    <property type="protein sequence ID" value="WTW60823.1"/>
    <property type="molecule type" value="Genomic_DNA"/>
</dbReference>
<evidence type="ECO:0000313" key="6">
    <source>
        <dbReference type="EMBL" id="WTW64214.1"/>
    </source>
</evidence>
<accession>A0AAU2VAW0</accession>
<dbReference type="PANTHER" id="PTHR33498:SF1">
    <property type="entry name" value="TRANSPOSASE FOR INSERTION SEQUENCE ELEMENT IS1557"/>
    <property type="match status" value="1"/>
</dbReference>
<dbReference type="InterPro" id="IPR032877">
    <property type="entry name" value="Transposase_HTH"/>
</dbReference>
<evidence type="ECO:0000259" key="1">
    <source>
        <dbReference type="Pfam" id="PF01610"/>
    </source>
</evidence>
<reference evidence="6" key="1">
    <citation type="submission" date="2022-10" db="EMBL/GenBank/DDBJ databases">
        <title>The complete genomes of actinobacterial strains from the NBC collection.</title>
        <authorList>
            <person name="Joergensen T.S."/>
            <person name="Alvarez Arevalo M."/>
            <person name="Sterndorff E.B."/>
            <person name="Faurdal D."/>
            <person name="Vuksanovic O."/>
            <person name="Mourched A.-S."/>
            <person name="Charusanti P."/>
            <person name="Shaw S."/>
            <person name="Blin K."/>
            <person name="Weber T."/>
        </authorList>
    </citation>
    <scope>NUCLEOTIDE SEQUENCE</scope>
    <source>
        <strain evidence="6">NBC_00003</strain>
    </source>
</reference>
<feature type="domain" description="Transposase IS204/IS1001/IS1096/IS1165 helix-turn-helix" evidence="2">
    <location>
        <begin position="92"/>
        <end position="142"/>
    </location>
</feature>
<evidence type="ECO:0000313" key="4">
    <source>
        <dbReference type="EMBL" id="WTW60823.1"/>
    </source>
</evidence>
<proteinExistence type="predicted"/>